<gene>
    <name evidence="2" type="ORF">L201_004256</name>
</gene>
<evidence type="ECO:0000313" key="2">
    <source>
        <dbReference type="EMBL" id="WWC89335.1"/>
    </source>
</evidence>
<dbReference type="AlphaFoldDB" id="A0AAX4JV58"/>
<feature type="compositionally biased region" description="Polar residues" evidence="1">
    <location>
        <begin position="377"/>
        <end position="406"/>
    </location>
</feature>
<proteinExistence type="predicted"/>
<accession>A0AAX4JV58</accession>
<keyword evidence="3" id="KW-1185">Reference proteome</keyword>
<feature type="compositionally biased region" description="Polar residues" evidence="1">
    <location>
        <begin position="206"/>
        <end position="217"/>
    </location>
</feature>
<dbReference type="GeneID" id="91094926"/>
<name>A0AAX4JV58_9TREE</name>
<protein>
    <submittedName>
        <fullName evidence="2">Uncharacterized protein</fullName>
    </submittedName>
</protein>
<feature type="region of interest" description="Disordered" evidence="1">
    <location>
        <begin position="206"/>
        <end position="228"/>
    </location>
</feature>
<organism evidence="2 3">
    <name type="scientific">Kwoniella dendrophila CBS 6074</name>
    <dbReference type="NCBI Taxonomy" id="1295534"/>
    <lineage>
        <taxon>Eukaryota</taxon>
        <taxon>Fungi</taxon>
        <taxon>Dikarya</taxon>
        <taxon>Basidiomycota</taxon>
        <taxon>Agaricomycotina</taxon>
        <taxon>Tremellomycetes</taxon>
        <taxon>Tremellales</taxon>
        <taxon>Cryptococcaceae</taxon>
        <taxon>Kwoniella</taxon>
    </lineage>
</organism>
<sequence length="536" mass="58722">METPNTRSRRKRELENSSSQEDGLKIAWVHDSQLRKAVLRATEDDIMTPPTPTQCSKPISSLLKSSSSFSASGSKSGPGSGSGKLTFTTTGNNKPPRKRPCRQHRSLPTSLNKISRDDERMNGNSGGLPIGSNSLPNQTSVLGSTSTSTSTYNNNQEKTRLDYLLDKFSLLSSPLPMKEEEGSSKNRNKGKAKVDYFDHHIEETPSKNLRSRSTSSTKHQHCDRDRGRSNEIVKTSKPRMITSTPLKKKNPNVVDEVSTTDMDIDLKEIYKSAIPSIPINTKNTTTTTTSSIRRESPTTITRNNSLSPIKGNAPRIGLGSQHFRPKQQQQQQHQPVIPTTYPNKVGGGWTRANSGKAFRTPFLEKPNIHKLNIKNTGSLDFSGIKTSSPKKSTITDSLNRSKSPNKSARGHSIPYKSNSTDNGVTARMSSIKRPNNLRTNTSSSTSSSSTTSVSTTRTKNSRSSSVLNSSLPPTPPPLASTIKSNSNPTNNNNNNQFKNFDVGENEPEDKSFDSFDGIFADGGEEIENVLRKVDGI</sequence>
<dbReference type="EMBL" id="CP144102">
    <property type="protein sequence ID" value="WWC89335.1"/>
    <property type="molecule type" value="Genomic_DNA"/>
</dbReference>
<feature type="region of interest" description="Disordered" evidence="1">
    <location>
        <begin position="1"/>
        <end position="23"/>
    </location>
</feature>
<feature type="compositionally biased region" description="Low complexity" evidence="1">
    <location>
        <begin position="439"/>
        <end position="471"/>
    </location>
</feature>
<dbReference type="RefSeq" id="XP_066076098.1">
    <property type="nucleotide sequence ID" value="XM_066220001.1"/>
</dbReference>
<feature type="region of interest" description="Disordered" evidence="1">
    <location>
        <begin position="281"/>
        <end position="353"/>
    </location>
</feature>
<evidence type="ECO:0000313" key="3">
    <source>
        <dbReference type="Proteomes" id="UP001355207"/>
    </source>
</evidence>
<feature type="compositionally biased region" description="Basic residues" evidence="1">
    <location>
        <begin position="95"/>
        <end position="105"/>
    </location>
</feature>
<evidence type="ECO:0000256" key="1">
    <source>
        <dbReference type="SAM" id="MobiDB-lite"/>
    </source>
</evidence>
<feature type="region of interest" description="Disordered" evidence="1">
    <location>
        <begin position="377"/>
        <end position="519"/>
    </location>
</feature>
<feature type="region of interest" description="Disordered" evidence="1">
    <location>
        <begin position="41"/>
        <end position="153"/>
    </location>
</feature>
<feature type="compositionally biased region" description="Low complexity" evidence="1">
    <location>
        <begin position="485"/>
        <end position="499"/>
    </location>
</feature>
<feature type="compositionally biased region" description="Low complexity" evidence="1">
    <location>
        <begin position="60"/>
        <end position="75"/>
    </location>
</feature>
<reference evidence="2 3" key="1">
    <citation type="submission" date="2024-01" db="EMBL/GenBank/DDBJ databases">
        <title>Comparative genomics of Cryptococcus and Kwoniella reveals pathogenesis evolution and contrasting modes of karyotype evolution via chromosome fusion or intercentromeric recombination.</title>
        <authorList>
            <person name="Coelho M.A."/>
            <person name="David-Palma M."/>
            <person name="Shea T."/>
            <person name="Bowers K."/>
            <person name="McGinley-Smith S."/>
            <person name="Mohammad A.W."/>
            <person name="Gnirke A."/>
            <person name="Yurkov A.M."/>
            <person name="Nowrousian M."/>
            <person name="Sun S."/>
            <person name="Cuomo C.A."/>
            <person name="Heitman J."/>
        </authorList>
    </citation>
    <scope>NUCLEOTIDE SEQUENCE [LARGE SCALE GENOMIC DNA]</scope>
    <source>
        <strain evidence="2 3">CBS 6074</strain>
    </source>
</reference>
<dbReference type="Proteomes" id="UP001355207">
    <property type="component" value="Chromosome 5"/>
</dbReference>
<feature type="compositionally biased region" description="Low complexity" evidence="1">
    <location>
        <begin position="281"/>
        <end position="302"/>
    </location>
</feature>
<feature type="compositionally biased region" description="Polar residues" evidence="1">
    <location>
        <begin position="131"/>
        <end position="143"/>
    </location>
</feature>